<dbReference type="InterPro" id="IPR003715">
    <property type="entry name" value="Poly_export_N"/>
</dbReference>
<accession>A0A5M6J101</accession>
<evidence type="ECO:0000256" key="2">
    <source>
        <dbReference type="SAM" id="SignalP"/>
    </source>
</evidence>
<dbReference type="PANTHER" id="PTHR33619">
    <property type="entry name" value="POLYSACCHARIDE EXPORT PROTEIN GFCE-RELATED"/>
    <property type="match status" value="1"/>
</dbReference>
<dbReference type="Proteomes" id="UP000325255">
    <property type="component" value="Unassembled WGS sequence"/>
</dbReference>
<dbReference type="OrthoDB" id="9808421at2"/>
<evidence type="ECO:0000313" key="4">
    <source>
        <dbReference type="EMBL" id="KAA5614191.1"/>
    </source>
</evidence>
<feature type="domain" description="Polysaccharide export protein N-terminal" evidence="3">
    <location>
        <begin position="46"/>
        <end position="119"/>
    </location>
</feature>
<dbReference type="Pfam" id="PF02563">
    <property type="entry name" value="Poly_export"/>
    <property type="match status" value="1"/>
</dbReference>
<reference evidence="4 5" key="1">
    <citation type="submission" date="2019-09" db="EMBL/GenBank/DDBJ databases">
        <title>Genome sequence of Rhodovastum atsumiense, a diverse member of the Acetobacteraceae family of non-sulfur purple photosynthetic bacteria.</title>
        <authorList>
            <person name="Meyer T."/>
            <person name="Kyndt J."/>
        </authorList>
    </citation>
    <scope>NUCLEOTIDE SEQUENCE [LARGE SCALE GENOMIC DNA]</scope>
    <source>
        <strain evidence="4 5">DSM 21279</strain>
    </source>
</reference>
<dbReference type="InterPro" id="IPR049712">
    <property type="entry name" value="Poly_export"/>
</dbReference>
<evidence type="ECO:0000313" key="5">
    <source>
        <dbReference type="Proteomes" id="UP000325255"/>
    </source>
</evidence>
<keyword evidence="1 2" id="KW-0732">Signal</keyword>
<dbReference type="Gene3D" id="3.30.1950.10">
    <property type="entry name" value="wza like domain"/>
    <property type="match status" value="1"/>
</dbReference>
<evidence type="ECO:0000256" key="1">
    <source>
        <dbReference type="ARBA" id="ARBA00022729"/>
    </source>
</evidence>
<feature type="signal peptide" evidence="2">
    <location>
        <begin position="1"/>
        <end position="23"/>
    </location>
</feature>
<sequence length="214" mass="23271">MTDLHPACFLALVLLTACSPGVASRDRTTVTSPVEKSATTAALSDEKESYIIGAGDQLQVFVYDAPQLSSEVPVRPDGRISTPLAPEMVAAGKTPGTLAQDISERLKEYVKDPNVTVIVRTFVGPFNRQVRVIGEATQPQAIPYRDHMTVLDTMIMVKGLTRFAAGNRAFILRNTTQGQEHIPVRLADLLKDGDIGQNVEVQPGDTLVIPQTWF</sequence>
<comment type="caution">
    <text evidence="4">The sequence shown here is derived from an EMBL/GenBank/DDBJ whole genome shotgun (WGS) entry which is preliminary data.</text>
</comment>
<dbReference type="AlphaFoldDB" id="A0A5M6J101"/>
<dbReference type="GO" id="GO:0015159">
    <property type="term" value="F:polysaccharide transmembrane transporter activity"/>
    <property type="evidence" value="ECO:0007669"/>
    <property type="project" value="InterPro"/>
</dbReference>
<dbReference type="EMBL" id="VWPK01000003">
    <property type="protein sequence ID" value="KAA5614191.1"/>
    <property type="molecule type" value="Genomic_DNA"/>
</dbReference>
<keyword evidence="5" id="KW-1185">Reference proteome</keyword>
<feature type="chain" id="PRO_5024392258" evidence="2">
    <location>
        <begin position="24"/>
        <end position="214"/>
    </location>
</feature>
<proteinExistence type="predicted"/>
<dbReference type="PANTHER" id="PTHR33619:SF3">
    <property type="entry name" value="POLYSACCHARIDE EXPORT PROTEIN GFCE-RELATED"/>
    <property type="match status" value="1"/>
</dbReference>
<dbReference type="Gene3D" id="3.10.560.10">
    <property type="entry name" value="Outer membrane lipoprotein wza domain like"/>
    <property type="match status" value="1"/>
</dbReference>
<evidence type="ECO:0000259" key="3">
    <source>
        <dbReference type="Pfam" id="PF02563"/>
    </source>
</evidence>
<gene>
    <name evidence="4" type="ORF">F1189_02220</name>
</gene>
<dbReference type="NCBIfam" id="TIGR03027">
    <property type="entry name" value="pepcterm_export"/>
    <property type="match status" value="1"/>
</dbReference>
<organism evidence="4 5">
    <name type="scientific">Rhodovastum atsumiense</name>
    <dbReference type="NCBI Taxonomy" id="504468"/>
    <lineage>
        <taxon>Bacteria</taxon>
        <taxon>Pseudomonadati</taxon>
        <taxon>Pseudomonadota</taxon>
        <taxon>Alphaproteobacteria</taxon>
        <taxon>Acetobacterales</taxon>
        <taxon>Acetobacteraceae</taxon>
        <taxon>Rhodovastum</taxon>
    </lineage>
</organism>
<dbReference type="InterPro" id="IPR017477">
    <property type="entry name" value="PEP-CTERM_polysacc_export"/>
</dbReference>
<name>A0A5M6J101_9PROT</name>
<protein>
    <submittedName>
        <fullName evidence="4">Sugar ABC transporter substrate-binding protein</fullName>
    </submittedName>
</protein>